<dbReference type="InterPro" id="IPR012368">
    <property type="entry name" value="OxRdtase_Mopterin-bd_su_IorB"/>
</dbReference>
<dbReference type="InterPro" id="IPR046867">
    <property type="entry name" value="AldOxase/xan_DH_MoCoBD2"/>
</dbReference>
<protein>
    <submittedName>
        <fullName evidence="3">Aldehyde dehydrogenase</fullName>
    </submittedName>
</protein>
<proteinExistence type="predicted"/>
<organism evidence="3 4">
    <name type="scientific">Massilia eurypsychrophila</name>
    <dbReference type="NCBI Taxonomy" id="1485217"/>
    <lineage>
        <taxon>Bacteria</taxon>
        <taxon>Pseudomonadati</taxon>
        <taxon>Pseudomonadota</taxon>
        <taxon>Betaproteobacteria</taxon>
        <taxon>Burkholderiales</taxon>
        <taxon>Oxalobacteraceae</taxon>
        <taxon>Telluria group</taxon>
        <taxon>Massilia</taxon>
    </lineage>
</organism>
<dbReference type="InterPro" id="IPR006311">
    <property type="entry name" value="TAT_signal"/>
</dbReference>
<dbReference type="RefSeq" id="WP_099787117.1">
    <property type="nucleotide sequence ID" value="NZ_JBHLYV010000001.1"/>
</dbReference>
<dbReference type="NCBIfam" id="TIGR01409">
    <property type="entry name" value="TAT_signal_seq"/>
    <property type="match status" value="1"/>
</dbReference>
<feature type="chain" id="PRO_5013923563" evidence="1">
    <location>
        <begin position="27"/>
        <end position="716"/>
    </location>
</feature>
<dbReference type="InterPro" id="IPR052516">
    <property type="entry name" value="N-heterocyclic_Hydroxylase"/>
</dbReference>
<evidence type="ECO:0000313" key="3">
    <source>
        <dbReference type="EMBL" id="PIL46227.1"/>
    </source>
</evidence>
<dbReference type="SMART" id="SM01008">
    <property type="entry name" value="Ald_Xan_dh_C"/>
    <property type="match status" value="1"/>
</dbReference>
<name>A0A2G8TJK5_9BURK</name>
<gene>
    <name evidence="3" type="ORF">CR105_03840</name>
</gene>
<dbReference type="Gene3D" id="3.30.365.10">
    <property type="entry name" value="Aldehyde oxidase/xanthine dehydrogenase, molybdopterin binding domain"/>
    <property type="match status" value="4"/>
</dbReference>
<sequence length="716" mass="76188">MNRRGFLKTTGAAGLVFAFHIPFASAQTADAPEVNAWVVVKPDDTIVIRIARSEMGQGTLTGLAQLVAEELDADWSRVTTEYPTPGQSLARNRVWGSFSTGGSRGMRESHEYVRKGGAAARTMLVQAAAAEWKVLASECVAAASVITHTPTGRKTSYGKVAVAAGKLAPPAAAGIVLKDPKDWKLAGKRLARLDTVSKTNGSQIYGMDLTMPGMLNAAIKDCPVFGGKVKSFDAAAIEKRPGIMKVLQIGDSAVVVVADTWWRARSALEALPIVWDEGPNAKLSSADIAATLKAGLDATDAVVGNQNGDARAAIAASVRKVEAVYSYPYQNHATMETMNATARWTPERCEVWTPTQNGEAALAAAAEAAGLPPAKCEVYKLHLGGGFGRRGAVHDWVRQAVEIAKAMPGTPVKLIWSREEDMLHGRYHPVTQCKMTAGLDAKGEITGLHMRISGQSILASVSPQSIKDGKDPVVFQGLNAPGPEASIGYTFANLLVDHAMRNPPVPAGFWRGVNLNQNAVYLECFIDEIAHATRQDPLALRRKLMANSPKHLAVLNAVAELAGWGKKPAKGVFRGLSQTMGFGSYVAACAEVSVSKDGKLKIHRIVAATDCGHAVNPQQIEYQVEGSFSYGLSAALFGECTLKNGRMEQDNFSTYPVMTMADMPKVETIVMPSGGFWGGVGEPTIAVAAPAVLNAIFAATGKRVRDLPLKNHSLKA</sequence>
<dbReference type="SUPFAM" id="SSF56003">
    <property type="entry name" value="Molybdenum cofactor-binding domain"/>
    <property type="match status" value="2"/>
</dbReference>
<dbReference type="Proteomes" id="UP000230390">
    <property type="component" value="Unassembled WGS sequence"/>
</dbReference>
<dbReference type="PROSITE" id="PS51318">
    <property type="entry name" value="TAT"/>
    <property type="match status" value="1"/>
</dbReference>
<feature type="signal peptide" evidence="1">
    <location>
        <begin position="1"/>
        <end position="26"/>
    </location>
</feature>
<comment type="caution">
    <text evidence="3">The sequence shown here is derived from an EMBL/GenBank/DDBJ whole genome shotgun (WGS) entry which is preliminary data.</text>
</comment>
<dbReference type="InterPro" id="IPR008274">
    <property type="entry name" value="AldOxase/xan_DH_MoCoBD1"/>
</dbReference>
<reference evidence="3 4" key="1">
    <citation type="submission" date="2017-10" db="EMBL/GenBank/DDBJ databases">
        <title>Massilia psychrophilum sp. nov., a novel purple-pigmented bacterium isolated from Tianshan glacier, Xinjiang Municipality, China.</title>
        <authorList>
            <person name="Wang H."/>
        </authorList>
    </citation>
    <scope>NUCLEOTIDE SEQUENCE [LARGE SCALE GENOMIC DNA]</scope>
    <source>
        <strain evidence="3 4">JCM 30074</strain>
    </source>
</reference>
<dbReference type="GO" id="GO:0016491">
    <property type="term" value="F:oxidoreductase activity"/>
    <property type="evidence" value="ECO:0007669"/>
    <property type="project" value="InterPro"/>
</dbReference>
<dbReference type="OrthoDB" id="6073217at2"/>
<evidence type="ECO:0000256" key="1">
    <source>
        <dbReference type="SAM" id="SignalP"/>
    </source>
</evidence>
<dbReference type="InterPro" id="IPR000674">
    <property type="entry name" value="Ald_Oxase/Xan_DH_a/b"/>
</dbReference>
<keyword evidence="1" id="KW-0732">Signal</keyword>
<dbReference type="InterPro" id="IPR037165">
    <property type="entry name" value="AldOxase/xan_DH_Mopterin-bd_sf"/>
</dbReference>
<dbReference type="PIRSF" id="PIRSF036389">
    <property type="entry name" value="IOR_B"/>
    <property type="match status" value="1"/>
</dbReference>
<dbReference type="EMBL" id="PDOC01000002">
    <property type="protein sequence ID" value="PIL46227.1"/>
    <property type="molecule type" value="Genomic_DNA"/>
</dbReference>
<accession>A0A2G8TJK5</accession>
<dbReference type="AlphaFoldDB" id="A0A2G8TJK5"/>
<dbReference type="Pfam" id="PF02738">
    <property type="entry name" value="MoCoBD_1"/>
    <property type="match status" value="1"/>
</dbReference>
<evidence type="ECO:0000313" key="4">
    <source>
        <dbReference type="Proteomes" id="UP000230390"/>
    </source>
</evidence>
<dbReference type="Gene3D" id="3.90.1170.50">
    <property type="entry name" value="Aldehyde oxidase/xanthine dehydrogenase, a/b hammerhead"/>
    <property type="match status" value="1"/>
</dbReference>
<dbReference type="PANTHER" id="PTHR47495">
    <property type="entry name" value="ALDEHYDE DEHYDROGENASE"/>
    <property type="match status" value="1"/>
</dbReference>
<dbReference type="PANTHER" id="PTHR47495:SF2">
    <property type="entry name" value="ALDEHYDE DEHYDROGENASE"/>
    <property type="match status" value="1"/>
</dbReference>
<evidence type="ECO:0000259" key="2">
    <source>
        <dbReference type="SMART" id="SM01008"/>
    </source>
</evidence>
<feature type="domain" description="Aldehyde oxidase/xanthine dehydrogenase a/b hammerhead" evidence="2">
    <location>
        <begin position="200"/>
        <end position="279"/>
    </location>
</feature>
<keyword evidence="4" id="KW-1185">Reference proteome</keyword>
<dbReference type="Pfam" id="PF20256">
    <property type="entry name" value="MoCoBD_2"/>
    <property type="match status" value="2"/>
</dbReference>
<dbReference type="InterPro" id="IPR019546">
    <property type="entry name" value="TAT_signal_bac_arc"/>
</dbReference>